<evidence type="ECO:0000313" key="2">
    <source>
        <dbReference type="Proteomes" id="UP000591537"/>
    </source>
</evidence>
<accession>A0A7W9TIT7</accession>
<name>A0A7W9TIT7_9ACTN</name>
<dbReference type="Proteomes" id="UP000591537">
    <property type="component" value="Unassembled WGS sequence"/>
</dbReference>
<organism evidence="1 2">
    <name type="scientific">Streptomyces paradoxus</name>
    <dbReference type="NCBI Taxonomy" id="66375"/>
    <lineage>
        <taxon>Bacteria</taxon>
        <taxon>Bacillati</taxon>
        <taxon>Actinomycetota</taxon>
        <taxon>Actinomycetes</taxon>
        <taxon>Kitasatosporales</taxon>
        <taxon>Streptomycetaceae</taxon>
        <taxon>Streptomyces</taxon>
    </lineage>
</organism>
<keyword evidence="2" id="KW-1185">Reference proteome</keyword>
<protein>
    <submittedName>
        <fullName evidence="1">Uncharacterized protein</fullName>
    </submittedName>
</protein>
<dbReference type="AlphaFoldDB" id="A0A7W9TIT7"/>
<sequence>MLVEVVQNFVRREIESGQGLHDGAQLAHDRGRRLEWPITSPMTSATLLPGSGIASYQSPPTCAVRQAAR</sequence>
<reference evidence="1 2" key="1">
    <citation type="submission" date="2020-08" db="EMBL/GenBank/DDBJ databases">
        <title>Genomic Encyclopedia of Type Strains, Phase IV (KMG-IV): sequencing the most valuable type-strain genomes for metagenomic binning, comparative biology and taxonomic classification.</title>
        <authorList>
            <person name="Goeker M."/>
        </authorList>
    </citation>
    <scope>NUCLEOTIDE SEQUENCE [LARGE SCALE GENOMIC DNA]</scope>
    <source>
        <strain evidence="1 2">DSM 43350</strain>
    </source>
</reference>
<comment type="caution">
    <text evidence="1">The sequence shown here is derived from an EMBL/GenBank/DDBJ whole genome shotgun (WGS) entry which is preliminary data.</text>
</comment>
<evidence type="ECO:0000313" key="1">
    <source>
        <dbReference type="EMBL" id="MBB6081533.1"/>
    </source>
</evidence>
<proteinExistence type="predicted"/>
<dbReference type="EMBL" id="JACHGV010000019">
    <property type="protein sequence ID" value="MBB6081533.1"/>
    <property type="molecule type" value="Genomic_DNA"/>
</dbReference>
<gene>
    <name evidence="1" type="ORF">HNR57_007484</name>
</gene>